<dbReference type="PROSITE" id="PS50965">
    <property type="entry name" value="NERD"/>
    <property type="match status" value="1"/>
</dbReference>
<dbReference type="Pfam" id="PF08378">
    <property type="entry name" value="NERD"/>
    <property type="match status" value="1"/>
</dbReference>
<dbReference type="KEGG" id="paek:D3873_02980"/>
<feature type="domain" description="NERD" evidence="1">
    <location>
        <begin position="41"/>
        <end position="158"/>
    </location>
</feature>
<dbReference type="AlphaFoldDB" id="A0A385YQV8"/>
<keyword evidence="3" id="KW-1185">Reference proteome</keyword>
<organism evidence="2 3">
    <name type="scientific">Paenisporosarcina cavernae</name>
    <dbReference type="NCBI Taxonomy" id="2320858"/>
    <lineage>
        <taxon>Bacteria</taxon>
        <taxon>Bacillati</taxon>
        <taxon>Bacillota</taxon>
        <taxon>Bacilli</taxon>
        <taxon>Bacillales</taxon>
        <taxon>Caryophanaceae</taxon>
        <taxon>Paenisporosarcina</taxon>
    </lineage>
</organism>
<dbReference type="EMBL" id="CP032418">
    <property type="protein sequence ID" value="AYC28884.1"/>
    <property type="molecule type" value="Genomic_DNA"/>
</dbReference>
<evidence type="ECO:0000313" key="2">
    <source>
        <dbReference type="EMBL" id="AYC28884.1"/>
    </source>
</evidence>
<dbReference type="Proteomes" id="UP000265725">
    <property type="component" value="Chromosome"/>
</dbReference>
<sequence length="302" mass="34931">MLLKKKEPSVELEKMILLRNRLSTTHPTYPKLNRDIQQITAGDFGEEIVAKFIQAYNHPTKAYILHDLLLASNSDFQLDHVLVTNSCIIIVETKHIKGDIHIHDRPAHMTRQIDTGPIERFESPVMQLNRSILFLSDWLIERGVDIPVKGILVFSHADALVTSDSSDHLITKPKYVSMKLREIRIEKASLTSLQTKQLATAIMTSHKIYENKYFQSQYPYKKEDLQTGVQCQKCARFGMEKRRQTWMCECGHRDKNAHLSAMKDYQLLLGKLPNTESIMDFLQVPSRYVARRIMKKYSLSES</sequence>
<dbReference type="InterPro" id="IPR011528">
    <property type="entry name" value="NERD"/>
</dbReference>
<dbReference type="RefSeq" id="WP_119882626.1">
    <property type="nucleotide sequence ID" value="NZ_CP032418.1"/>
</dbReference>
<dbReference type="OrthoDB" id="2734037at2"/>
<accession>A0A385YQV8</accession>
<gene>
    <name evidence="2" type="ORF">D3873_02980</name>
</gene>
<reference evidence="3" key="1">
    <citation type="submission" date="2018-09" db="EMBL/GenBank/DDBJ databases">
        <authorList>
            <person name="Zhu H."/>
        </authorList>
    </citation>
    <scope>NUCLEOTIDE SEQUENCE [LARGE SCALE GENOMIC DNA]</scope>
    <source>
        <strain evidence="3">K2R23-3</strain>
    </source>
</reference>
<evidence type="ECO:0000259" key="1">
    <source>
        <dbReference type="PROSITE" id="PS50965"/>
    </source>
</evidence>
<evidence type="ECO:0000313" key="3">
    <source>
        <dbReference type="Proteomes" id="UP000265725"/>
    </source>
</evidence>
<name>A0A385YQV8_9BACL</name>
<protein>
    <submittedName>
        <fullName evidence="2">NERD domain-containing protein</fullName>
    </submittedName>
</protein>
<proteinExistence type="predicted"/>